<sequence length="184" mass="19515">MFVLRPIFALAALVSVACASRLDARQSRNTNAQINTIVDRVDVAMHDISPDILTLMASHTFNTATLSAQFTRMENTFNQMRTSLASTPRSSGSTTVTPTNDDISLTLAEAVQLVSASLSGVKASGLVPGFPTMVATFDPILSNSLAQFNSTLPGGLALVHTMMLDANQFLVAEGFTRTSATLGF</sequence>
<accession>A0AAW0AWW0</accession>
<evidence type="ECO:0000313" key="2">
    <source>
        <dbReference type="EMBL" id="KAK7017696.1"/>
    </source>
</evidence>
<keyword evidence="1" id="KW-0732">Signal</keyword>
<protein>
    <submittedName>
        <fullName evidence="2">Poxa3b laccase small subunit</fullName>
    </submittedName>
</protein>
<evidence type="ECO:0000313" key="3">
    <source>
        <dbReference type="Proteomes" id="UP001362999"/>
    </source>
</evidence>
<gene>
    <name evidence="2" type="ORF">R3P38DRAFT_2984969</name>
</gene>
<keyword evidence="3" id="KW-1185">Reference proteome</keyword>
<reference evidence="2 3" key="1">
    <citation type="journal article" date="2024" name="J Genomics">
        <title>Draft genome sequencing and assembly of Favolaschia claudopus CIRM-BRFM 2984 isolated from oak limbs.</title>
        <authorList>
            <person name="Navarro D."/>
            <person name="Drula E."/>
            <person name="Chaduli D."/>
            <person name="Cazenave R."/>
            <person name="Ahrendt S."/>
            <person name="Wang J."/>
            <person name="Lipzen A."/>
            <person name="Daum C."/>
            <person name="Barry K."/>
            <person name="Grigoriev I.V."/>
            <person name="Favel A."/>
            <person name="Rosso M.N."/>
            <person name="Martin F."/>
        </authorList>
    </citation>
    <scope>NUCLEOTIDE SEQUENCE [LARGE SCALE GENOMIC DNA]</scope>
    <source>
        <strain evidence="2 3">CIRM-BRFM 2984</strain>
    </source>
</reference>
<dbReference type="Proteomes" id="UP001362999">
    <property type="component" value="Unassembled WGS sequence"/>
</dbReference>
<dbReference type="EMBL" id="JAWWNJ010000047">
    <property type="protein sequence ID" value="KAK7017696.1"/>
    <property type="molecule type" value="Genomic_DNA"/>
</dbReference>
<organism evidence="2 3">
    <name type="scientific">Favolaschia claudopus</name>
    <dbReference type="NCBI Taxonomy" id="2862362"/>
    <lineage>
        <taxon>Eukaryota</taxon>
        <taxon>Fungi</taxon>
        <taxon>Dikarya</taxon>
        <taxon>Basidiomycota</taxon>
        <taxon>Agaricomycotina</taxon>
        <taxon>Agaricomycetes</taxon>
        <taxon>Agaricomycetidae</taxon>
        <taxon>Agaricales</taxon>
        <taxon>Marasmiineae</taxon>
        <taxon>Mycenaceae</taxon>
        <taxon>Favolaschia</taxon>
    </lineage>
</organism>
<dbReference type="PROSITE" id="PS51257">
    <property type="entry name" value="PROKAR_LIPOPROTEIN"/>
    <property type="match status" value="1"/>
</dbReference>
<comment type="caution">
    <text evidence="2">The sequence shown here is derived from an EMBL/GenBank/DDBJ whole genome shotgun (WGS) entry which is preliminary data.</text>
</comment>
<evidence type="ECO:0000256" key="1">
    <source>
        <dbReference type="SAM" id="SignalP"/>
    </source>
</evidence>
<feature type="chain" id="PRO_5043855418" evidence="1">
    <location>
        <begin position="20"/>
        <end position="184"/>
    </location>
</feature>
<name>A0AAW0AWW0_9AGAR</name>
<dbReference type="AlphaFoldDB" id="A0AAW0AWW0"/>
<feature type="signal peptide" evidence="1">
    <location>
        <begin position="1"/>
        <end position="19"/>
    </location>
</feature>
<proteinExistence type="predicted"/>